<keyword evidence="13" id="KW-1185">Reference proteome</keyword>
<dbReference type="InterPro" id="IPR003594">
    <property type="entry name" value="HATPase_dom"/>
</dbReference>
<dbReference type="Gene3D" id="1.10.287.130">
    <property type="match status" value="1"/>
</dbReference>
<dbReference type="AlphaFoldDB" id="A0A928YUE0"/>
<dbReference type="EMBL" id="PRDL01000001">
    <property type="protein sequence ID" value="MBE8717852.1"/>
    <property type="molecule type" value="Genomic_DNA"/>
</dbReference>
<dbReference type="SMART" id="SM00387">
    <property type="entry name" value="HATPase_c"/>
    <property type="match status" value="1"/>
</dbReference>
<feature type="transmembrane region" description="Helical" evidence="10">
    <location>
        <begin position="162"/>
        <end position="186"/>
    </location>
</feature>
<dbReference type="Proteomes" id="UP000652567">
    <property type="component" value="Unassembled WGS sequence"/>
</dbReference>
<dbReference type="SUPFAM" id="SSF47384">
    <property type="entry name" value="Homodimeric domain of signal transducing histidine kinase"/>
    <property type="match status" value="1"/>
</dbReference>
<dbReference type="Gene3D" id="3.30.565.10">
    <property type="entry name" value="Histidine kinase-like ATPase, C-terminal domain"/>
    <property type="match status" value="1"/>
</dbReference>
<accession>A0A928YUE0</accession>
<dbReference type="InterPro" id="IPR004358">
    <property type="entry name" value="Sig_transdc_His_kin-like_C"/>
</dbReference>
<evidence type="ECO:0000313" key="12">
    <source>
        <dbReference type="EMBL" id="MBE8717852.1"/>
    </source>
</evidence>
<sequence length="459" mass="51873">MNNLRTHSLKKQLLKHLWIPLLILLTLGGIGSTLVAHQISTLVHDQWLLDSAMTLKEQINIGEQHVTLDLPQSAIEMFVWDRVDNIDGQVSTAQQGVIFSTSAFPEITKAASHRKPDFYNGVINHYPVRIVSFSYTHPQQPDNAIYIQVAETLKKRENTSEWILLVMCALEIVILLLTGLFIWMAVTRNVGKVDAVAEQLAKYQPEDNAPFQPLASVPREIEPLIDAINQLVKKIHEAQAFHKRFIANAAHQLRTPLSSLLLQIEYALRERDEQRHTHALEDAHRAVTRLQHVTRQLLTLMQSERQTASILQLKPLDLADLARGEVERFSDMALHREIDLGYEGPEKEVIINGEAHLLRELISNLLDNAIRYCPAQSTITLILQENPLCLSVLDDGPGIPPEEQRWVLERFYRGKTVIADGCGLGLSIADEIARRHQAQLMLRTGEHGKGTRVDILFNG</sequence>
<protein>
    <recommendedName>
        <fullName evidence="3">histidine kinase</fullName>
        <ecNumber evidence="3">2.7.13.3</ecNumber>
    </recommendedName>
</protein>
<dbReference type="Pfam" id="PF00512">
    <property type="entry name" value="HisKA"/>
    <property type="match status" value="1"/>
</dbReference>
<dbReference type="InterPro" id="IPR005467">
    <property type="entry name" value="His_kinase_dom"/>
</dbReference>
<dbReference type="CDD" id="cd00082">
    <property type="entry name" value="HisKA"/>
    <property type="match status" value="1"/>
</dbReference>
<dbReference type="EC" id="2.7.13.3" evidence="3"/>
<dbReference type="SMART" id="SM00388">
    <property type="entry name" value="HisKA"/>
    <property type="match status" value="1"/>
</dbReference>
<reference evidence="12" key="1">
    <citation type="submission" date="2018-07" db="EMBL/GenBank/DDBJ databases">
        <title>Genome assembly of strain Ka43.</title>
        <authorList>
            <person name="Kukolya J."/>
            <person name="Nagy I."/>
            <person name="Horvath B."/>
            <person name="Toth A."/>
        </authorList>
    </citation>
    <scope>NUCLEOTIDE SEQUENCE</scope>
    <source>
        <strain evidence="12">KB43</strain>
    </source>
</reference>
<proteinExistence type="predicted"/>
<evidence type="ECO:0000256" key="9">
    <source>
        <dbReference type="ARBA" id="ARBA00023136"/>
    </source>
</evidence>
<comment type="caution">
    <text evidence="12">The sequence shown here is derived from an EMBL/GenBank/DDBJ whole genome shotgun (WGS) entry which is preliminary data.</text>
</comment>
<dbReference type="PRINTS" id="PR00344">
    <property type="entry name" value="BCTRLSENSOR"/>
</dbReference>
<dbReference type="InterPro" id="IPR036890">
    <property type="entry name" value="HATPase_C_sf"/>
</dbReference>
<gene>
    <name evidence="12" type="ORF">C4F51_11715</name>
</gene>
<evidence type="ECO:0000256" key="4">
    <source>
        <dbReference type="ARBA" id="ARBA00022553"/>
    </source>
</evidence>
<comment type="subcellular location">
    <subcellularLocation>
        <location evidence="2">Membrane</location>
    </subcellularLocation>
</comment>
<dbReference type="InterPro" id="IPR050428">
    <property type="entry name" value="TCS_sensor_his_kinase"/>
</dbReference>
<dbReference type="CDD" id="cd00075">
    <property type="entry name" value="HATPase"/>
    <property type="match status" value="1"/>
</dbReference>
<feature type="transmembrane region" description="Helical" evidence="10">
    <location>
        <begin position="17"/>
        <end position="36"/>
    </location>
</feature>
<keyword evidence="4" id="KW-0597">Phosphoprotein</keyword>
<dbReference type="Pfam" id="PF02518">
    <property type="entry name" value="HATPase_c"/>
    <property type="match status" value="1"/>
</dbReference>
<dbReference type="GO" id="GO:0000155">
    <property type="term" value="F:phosphorelay sensor kinase activity"/>
    <property type="evidence" value="ECO:0007669"/>
    <property type="project" value="InterPro"/>
</dbReference>
<dbReference type="PROSITE" id="PS50109">
    <property type="entry name" value="HIS_KIN"/>
    <property type="match status" value="1"/>
</dbReference>
<dbReference type="InterPro" id="IPR036097">
    <property type="entry name" value="HisK_dim/P_sf"/>
</dbReference>
<keyword evidence="6 10" id="KW-0812">Transmembrane</keyword>
<keyword evidence="5" id="KW-0808">Transferase</keyword>
<evidence type="ECO:0000259" key="11">
    <source>
        <dbReference type="PROSITE" id="PS50109"/>
    </source>
</evidence>
<evidence type="ECO:0000256" key="2">
    <source>
        <dbReference type="ARBA" id="ARBA00004370"/>
    </source>
</evidence>
<keyword evidence="7 12" id="KW-0418">Kinase</keyword>
<evidence type="ECO:0000256" key="6">
    <source>
        <dbReference type="ARBA" id="ARBA00022692"/>
    </source>
</evidence>
<dbReference type="InterPro" id="IPR003661">
    <property type="entry name" value="HisK_dim/P_dom"/>
</dbReference>
<dbReference type="InterPro" id="IPR013727">
    <property type="entry name" value="2CSK_N"/>
</dbReference>
<evidence type="ECO:0000256" key="3">
    <source>
        <dbReference type="ARBA" id="ARBA00012438"/>
    </source>
</evidence>
<comment type="catalytic activity">
    <reaction evidence="1">
        <text>ATP + protein L-histidine = ADP + protein N-phospho-L-histidine.</text>
        <dbReference type="EC" id="2.7.13.3"/>
    </reaction>
</comment>
<dbReference type="RefSeq" id="WP_193909962.1">
    <property type="nucleotide sequence ID" value="NZ_PRDL01000001.1"/>
</dbReference>
<evidence type="ECO:0000256" key="1">
    <source>
        <dbReference type="ARBA" id="ARBA00000085"/>
    </source>
</evidence>
<evidence type="ECO:0000256" key="7">
    <source>
        <dbReference type="ARBA" id="ARBA00022777"/>
    </source>
</evidence>
<keyword evidence="8 10" id="KW-1133">Transmembrane helix</keyword>
<evidence type="ECO:0000256" key="5">
    <source>
        <dbReference type="ARBA" id="ARBA00022679"/>
    </source>
</evidence>
<evidence type="ECO:0000313" key="13">
    <source>
        <dbReference type="Proteomes" id="UP000652567"/>
    </source>
</evidence>
<organism evidence="12 13">
    <name type="scientific">Cellvibrio polysaccharolyticus</name>
    <dbReference type="NCBI Taxonomy" id="2082724"/>
    <lineage>
        <taxon>Bacteria</taxon>
        <taxon>Pseudomonadati</taxon>
        <taxon>Pseudomonadota</taxon>
        <taxon>Gammaproteobacteria</taxon>
        <taxon>Cellvibrionales</taxon>
        <taxon>Cellvibrionaceae</taxon>
        <taxon>Cellvibrio</taxon>
    </lineage>
</organism>
<evidence type="ECO:0000256" key="10">
    <source>
        <dbReference type="SAM" id="Phobius"/>
    </source>
</evidence>
<evidence type="ECO:0000256" key="8">
    <source>
        <dbReference type="ARBA" id="ARBA00022989"/>
    </source>
</evidence>
<dbReference type="Pfam" id="PF08521">
    <property type="entry name" value="2CSK_N"/>
    <property type="match status" value="1"/>
</dbReference>
<dbReference type="GO" id="GO:0005886">
    <property type="term" value="C:plasma membrane"/>
    <property type="evidence" value="ECO:0007669"/>
    <property type="project" value="TreeGrafter"/>
</dbReference>
<dbReference type="PANTHER" id="PTHR45436">
    <property type="entry name" value="SENSOR HISTIDINE KINASE YKOH"/>
    <property type="match status" value="1"/>
</dbReference>
<dbReference type="SUPFAM" id="SSF55874">
    <property type="entry name" value="ATPase domain of HSP90 chaperone/DNA topoisomerase II/histidine kinase"/>
    <property type="match status" value="1"/>
</dbReference>
<feature type="domain" description="Histidine kinase" evidence="11">
    <location>
        <begin position="248"/>
        <end position="459"/>
    </location>
</feature>
<keyword evidence="9 10" id="KW-0472">Membrane</keyword>
<name>A0A928YUE0_9GAMM</name>
<dbReference type="PANTHER" id="PTHR45436:SF1">
    <property type="entry name" value="SENSOR PROTEIN QSEC"/>
    <property type="match status" value="1"/>
</dbReference>